<gene>
    <name evidence="2" type="ORF">MAE02_25090</name>
</gene>
<organism evidence="2 3">
    <name type="scientific">Microvirga aerophila</name>
    <dbReference type="NCBI Taxonomy" id="670291"/>
    <lineage>
        <taxon>Bacteria</taxon>
        <taxon>Pseudomonadati</taxon>
        <taxon>Pseudomonadota</taxon>
        <taxon>Alphaproteobacteria</taxon>
        <taxon>Hyphomicrobiales</taxon>
        <taxon>Methylobacteriaceae</taxon>
        <taxon>Microvirga</taxon>
    </lineage>
</organism>
<dbReference type="InterPro" id="IPR000868">
    <property type="entry name" value="Isochorismatase-like_dom"/>
</dbReference>
<dbReference type="Proteomes" id="UP000321085">
    <property type="component" value="Unassembled WGS sequence"/>
</dbReference>
<dbReference type="EMBL" id="BJYU01000030">
    <property type="protein sequence ID" value="GEO14813.1"/>
    <property type="molecule type" value="Genomic_DNA"/>
</dbReference>
<dbReference type="Gene3D" id="3.40.50.850">
    <property type="entry name" value="Isochorismatase-like"/>
    <property type="match status" value="1"/>
</dbReference>
<protein>
    <submittedName>
        <fullName evidence="2">Isochorismatase</fullName>
    </submittedName>
</protein>
<name>A0A512BS55_9HYPH</name>
<sequence length="177" mass="19193">MRTINPETSTLLVIDFQSRLMPAIEDGAASTANARRLINAAAMLDVPTLFTEQNPKGLGSTVNELPTGNAAVVHKMTFDASRAETFPGMIPSRPDVVVAGCEAHVCVLQTVLGLLDAGRKVFVARDAIGSRRAESKEAAIRRMERHGAEIVTVEMVLFEWLGTAEHPRFREAVALIK</sequence>
<proteinExistence type="predicted"/>
<evidence type="ECO:0000313" key="3">
    <source>
        <dbReference type="Proteomes" id="UP000321085"/>
    </source>
</evidence>
<comment type="caution">
    <text evidence="2">The sequence shown here is derived from an EMBL/GenBank/DDBJ whole genome shotgun (WGS) entry which is preliminary data.</text>
</comment>
<dbReference type="AlphaFoldDB" id="A0A512BS55"/>
<accession>A0A512BS55</accession>
<evidence type="ECO:0000259" key="1">
    <source>
        <dbReference type="Pfam" id="PF00857"/>
    </source>
</evidence>
<dbReference type="PANTHER" id="PTHR14119">
    <property type="entry name" value="HYDROLASE"/>
    <property type="match status" value="1"/>
</dbReference>
<dbReference type="SUPFAM" id="SSF52499">
    <property type="entry name" value="Isochorismatase-like hydrolases"/>
    <property type="match status" value="1"/>
</dbReference>
<dbReference type="InterPro" id="IPR036380">
    <property type="entry name" value="Isochorismatase-like_sf"/>
</dbReference>
<keyword evidence="3" id="KW-1185">Reference proteome</keyword>
<evidence type="ECO:0000313" key="2">
    <source>
        <dbReference type="EMBL" id="GEO14813.1"/>
    </source>
</evidence>
<dbReference type="Pfam" id="PF00857">
    <property type="entry name" value="Isochorismatase"/>
    <property type="match status" value="1"/>
</dbReference>
<dbReference type="RefSeq" id="WP_114187000.1">
    <property type="nucleotide sequence ID" value="NZ_BJYU01000030.1"/>
</dbReference>
<dbReference type="OrthoDB" id="9796958at2"/>
<dbReference type="PANTHER" id="PTHR14119:SF3">
    <property type="entry name" value="ISOCHORISMATASE DOMAIN-CONTAINING PROTEIN 2"/>
    <property type="match status" value="1"/>
</dbReference>
<feature type="domain" description="Isochorismatase-like" evidence="1">
    <location>
        <begin position="10"/>
        <end position="154"/>
    </location>
</feature>
<dbReference type="InterPro" id="IPR050993">
    <property type="entry name" value="Isochorismatase_domain"/>
</dbReference>
<reference evidence="2 3" key="1">
    <citation type="submission" date="2019-07" db="EMBL/GenBank/DDBJ databases">
        <title>Whole genome shotgun sequence of Microvirga aerophila NBRC 106136.</title>
        <authorList>
            <person name="Hosoyama A."/>
            <person name="Uohara A."/>
            <person name="Ohji S."/>
            <person name="Ichikawa N."/>
        </authorList>
    </citation>
    <scope>NUCLEOTIDE SEQUENCE [LARGE SCALE GENOMIC DNA]</scope>
    <source>
        <strain evidence="2 3">NBRC 106136</strain>
    </source>
</reference>